<gene>
    <name evidence="1" type="ORF">ACHE_10009S</name>
</gene>
<sequence length="327" mass="36918">MDEDWYGLSITVENLVKYKQVTQSLSSALDAGLCVSQSTGELILERQVYILQALNILVEDILEAGSSSRMSRTRPRKHVEGAHVALFTLSIDPKPEKLPPVEILACAVDQKSSLEEYIDLCRTEPAFLTHVVNTWFSSRPELVPDEKGRSMPLATDKFIRIAVFEVIHNAVIGAAVWGYLCSLLHALVDQPNDRFYWSTILHEIAEVSHFEHCRAQKLFKRYVQMASGSKFFKRVSGVYDNGTARVAMKIKPDLLTRVDPQMHYILCLCQAKLDVSQAVDWIRKLDGFHQALPTEQGNITEREFDAFCDLAVTASFIQSLSGWLKLL</sequence>
<dbReference type="EMBL" id="AP024416">
    <property type="protein sequence ID" value="BCR82607.1"/>
    <property type="molecule type" value="Genomic_DNA"/>
</dbReference>
<dbReference type="PANTHER" id="PTHR40788">
    <property type="entry name" value="CLR5 DOMAIN-CONTAINING PROTEIN-RELATED"/>
    <property type="match status" value="1"/>
</dbReference>
<dbReference type="RefSeq" id="XP_043131129.1">
    <property type="nucleotide sequence ID" value="XM_043284407.1"/>
</dbReference>
<keyword evidence="2" id="KW-1185">Reference proteome</keyword>
<evidence type="ECO:0000313" key="2">
    <source>
        <dbReference type="Proteomes" id="UP000637239"/>
    </source>
</evidence>
<reference evidence="1" key="1">
    <citation type="submission" date="2021-01" db="EMBL/GenBank/DDBJ databases">
        <authorList>
            <consortium name="Aspergillus chevalieri M1 genome sequencing consortium"/>
            <person name="Kazuki M."/>
            <person name="Futagami T."/>
        </authorList>
    </citation>
    <scope>NUCLEOTIDE SEQUENCE</scope>
    <source>
        <strain evidence="1">M1</strain>
    </source>
</reference>
<proteinExistence type="predicted"/>
<evidence type="ECO:0000313" key="1">
    <source>
        <dbReference type="EMBL" id="BCR82607.1"/>
    </source>
</evidence>
<name>A0A7R7ZJ43_ASPCH</name>
<dbReference type="Proteomes" id="UP000637239">
    <property type="component" value="Chromosome 1"/>
</dbReference>
<dbReference type="AlphaFoldDB" id="A0A7R7ZJ43"/>
<protein>
    <submittedName>
        <fullName evidence="1">Uncharacterized protein</fullName>
    </submittedName>
</protein>
<dbReference type="GeneID" id="66976966"/>
<dbReference type="PANTHER" id="PTHR40788:SF1">
    <property type="entry name" value="IPA PROTEIN"/>
    <property type="match status" value="1"/>
</dbReference>
<organism evidence="1 2">
    <name type="scientific">Aspergillus chevalieri</name>
    <name type="common">Eurotium chevalieri</name>
    <dbReference type="NCBI Taxonomy" id="182096"/>
    <lineage>
        <taxon>Eukaryota</taxon>
        <taxon>Fungi</taxon>
        <taxon>Dikarya</taxon>
        <taxon>Ascomycota</taxon>
        <taxon>Pezizomycotina</taxon>
        <taxon>Eurotiomycetes</taxon>
        <taxon>Eurotiomycetidae</taxon>
        <taxon>Eurotiales</taxon>
        <taxon>Aspergillaceae</taxon>
        <taxon>Aspergillus</taxon>
        <taxon>Aspergillus subgen. Aspergillus</taxon>
    </lineage>
</organism>
<reference evidence="1" key="2">
    <citation type="submission" date="2021-02" db="EMBL/GenBank/DDBJ databases">
        <title>Aspergillus chevalieri M1 genome sequence.</title>
        <authorList>
            <person name="Kadooka C."/>
            <person name="Mori K."/>
            <person name="Futagami T."/>
        </authorList>
    </citation>
    <scope>NUCLEOTIDE SEQUENCE</scope>
    <source>
        <strain evidence="1">M1</strain>
    </source>
</reference>
<accession>A0A7R7ZJ43</accession>
<dbReference type="KEGG" id="ache:ACHE_10009S"/>